<feature type="domain" description="Glutamate/phenylalanine/leucine/valine/L-tryptophan dehydrogenase C-terminal" evidence="6">
    <location>
        <begin position="706"/>
        <end position="970"/>
    </location>
</feature>
<dbReference type="GO" id="GO:0006538">
    <property type="term" value="P:L-glutamate catabolic process"/>
    <property type="evidence" value="ECO:0007669"/>
    <property type="project" value="UniProtKB-UniRule"/>
</dbReference>
<evidence type="ECO:0000256" key="2">
    <source>
        <dbReference type="ARBA" id="ARBA00023002"/>
    </source>
</evidence>
<evidence type="ECO:0000256" key="1">
    <source>
        <dbReference type="ARBA" id="ARBA00006382"/>
    </source>
</evidence>
<dbReference type="GO" id="GO:0005739">
    <property type="term" value="C:mitochondrion"/>
    <property type="evidence" value="ECO:0007669"/>
    <property type="project" value="UniProtKB-UniRule"/>
</dbReference>
<dbReference type="SUPFAM" id="SSF51735">
    <property type="entry name" value="NAD(P)-binding Rossmann-fold domains"/>
    <property type="match status" value="1"/>
</dbReference>
<comment type="function">
    <text evidence="4">NAD(+)-dependent glutamate dehydrogenase which degrades glutamate to ammonia and alpha-ketoglutarate.</text>
</comment>
<gene>
    <name evidence="7" type="ORF">BDY21DRAFT_371589</name>
</gene>
<feature type="compositionally biased region" description="Polar residues" evidence="5">
    <location>
        <begin position="23"/>
        <end position="42"/>
    </location>
</feature>
<evidence type="ECO:0000259" key="6">
    <source>
        <dbReference type="SMART" id="SM00839"/>
    </source>
</evidence>
<dbReference type="EMBL" id="MU001680">
    <property type="protein sequence ID" value="KAF2457367.1"/>
    <property type="molecule type" value="Genomic_DNA"/>
</dbReference>
<dbReference type="InterPro" id="IPR006096">
    <property type="entry name" value="Glu/Leu/Phe/Val/Trp_DH_C"/>
</dbReference>
<dbReference type="AlphaFoldDB" id="A0A6A6P0S4"/>
<dbReference type="Gene3D" id="3.40.50.720">
    <property type="entry name" value="NAD(P)-binding Rossmann-like Domain"/>
    <property type="match status" value="1"/>
</dbReference>
<dbReference type="SUPFAM" id="SSF53223">
    <property type="entry name" value="Aminoacid dehydrogenase-like, N-terminal domain"/>
    <property type="match status" value="1"/>
</dbReference>
<keyword evidence="8" id="KW-1185">Reference proteome</keyword>
<dbReference type="SMART" id="SM00839">
    <property type="entry name" value="ELFV_dehydrog"/>
    <property type="match status" value="1"/>
</dbReference>
<proteinExistence type="inferred from homology"/>
<evidence type="ECO:0000256" key="5">
    <source>
        <dbReference type="SAM" id="MobiDB-lite"/>
    </source>
</evidence>
<dbReference type="InterPro" id="IPR055480">
    <property type="entry name" value="NAD-GDH_N"/>
</dbReference>
<keyword evidence="3 4" id="KW-0520">NAD</keyword>
<dbReference type="InterPro" id="IPR056365">
    <property type="entry name" value="NAD-GDH_2nd"/>
</dbReference>
<dbReference type="InterPro" id="IPR036291">
    <property type="entry name" value="NAD(P)-bd_dom_sf"/>
</dbReference>
<comment type="catalytic activity">
    <reaction evidence="4">
        <text>L-glutamate + NAD(+) + H2O = 2-oxoglutarate + NH4(+) + NADH + H(+)</text>
        <dbReference type="Rhea" id="RHEA:15133"/>
        <dbReference type="ChEBI" id="CHEBI:15377"/>
        <dbReference type="ChEBI" id="CHEBI:15378"/>
        <dbReference type="ChEBI" id="CHEBI:16810"/>
        <dbReference type="ChEBI" id="CHEBI:28938"/>
        <dbReference type="ChEBI" id="CHEBI:29985"/>
        <dbReference type="ChEBI" id="CHEBI:57540"/>
        <dbReference type="ChEBI" id="CHEBI:57945"/>
        <dbReference type="EC" id="1.4.1.2"/>
    </reaction>
</comment>
<name>A0A6A6P0S4_9PEZI</name>
<dbReference type="PANTHER" id="PTHR11606">
    <property type="entry name" value="GLUTAMATE DEHYDROGENASE"/>
    <property type="match status" value="1"/>
</dbReference>
<dbReference type="Proteomes" id="UP000799766">
    <property type="component" value="Unassembled WGS sequence"/>
</dbReference>
<organism evidence="7 8">
    <name type="scientific">Lineolata rhizophorae</name>
    <dbReference type="NCBI Taxonomy" id="578093"/>
    <lineage>
        <taxon>Eukaryota</taxon>
        <taxon>Fungi</taxon>
        <taxon>Dikarya</taxon>
        <taxon>Ascomycota</taxon>
        <taxon>Pezizomycotina</taxon>
        <taxon>Dothideomycetes</taxon>
        <taxon>Dothideomycetes incertae sedis</taxon>
        <taxon>Lineolatales</taxon>
        <taxon>Lineolataceae</taxon>
        <taxon>Lineolata</taxon>
    </lineage>
</organism>
<dbReference type="Pfam" id="PF23147">
    <property type="entry name" value="GDH2_N"/>
    <property type="match status" value="1"/>
</dbReference>
<dbReference type="Pfam" id="PF00208">
    <property type="entry name" value="ELFV_dehydrog"/>
    <property type="match status" value="1"/>
</dbReference>
<dbReference type="GO" id="GO:0004352">
    <property type="term" value="F:glutamate dehydrogenase (NAD+) activity"/>
    <property type="evidence" value="ECO:0007669"/>
    <property type="project" value="UniProtKB-UniRule"/>
</dbReference>
<dbReference type="EC" id="1.4.1.2" evidence="4"/>
<accession>A0A6A6P0S4</accession>
<reference evidence="7" key="1">
    <citation type="journal article" date="2020" name="Stud. Mycol.">
        <title>101 Dothideomycetes genomes: a test case for predicting lifestyles and emergence of pathogens.</title>
        <authorList>
            <person name="Haridas S."/>
            <person name="Albert R."/>
            <person name="Binder M."/>
            <person name="Bloem J."/>
            <person name="Labutti K."/>
            <person name="Salamov A."/>
            <person name="Andreopoulos B."/>
            <person name="Baker S."/>
            <person name="Barry K."/>
            <person name="Bills G."/>
            <person name="Bluhm B."/>
            <person name="Cannon C."/>
            <person name="Castanera R."/>
            <person name="Culley D."/>
            <person name="Daum C."/>
            <person name="Ezra D."/>
            <person name="Gonzalez J."/>
            <person name="Henrissat B."/>
            <person name="Kuo A."/>
            <person name="Liang C."/>
            <person name="Lipzen A."/>
            <person name="Lutzoni F."/>
            <person name="Magnuson J."/>
            <person name="Mondo S."/>
            <person name="Nolan M."/>
            <person name="Ohm R."/>
            <person name="Pangilinan J."/>
            <person name="Park H.-J."/>
            <person name="Ramirez L."/>
            <person name="Alfaro M."/>
            <person name="Sun H."/>
            <person name="Tritt A."/>
            <person name="Yoshinaga Y."/>
            <person name="Zwiers L.-H."/>
            <person name="Turgeon B."/>
            <person name="Goodwin S."/>
            <person name="Spatafora J."/>
            <person name="Crous P."/>
            <person name="Grigoriev I."/>
        </authorList>
    </citation>
    <scope>NUCLEOTIDE SEQUENCE</scope>
    <source>
        <strain evidence="7">ATCC 16933</strain>
    </source>
</reference>
<evidence type="ECO:0000313" key="8">
    <source>
        <dbReference type="Proteomes" id="UP000799766"/>
    </source>
</evidence>
<feature type="region of interest" description="Disordered" evidence="5">
    <location>
        <begin position="1"/>
        <end position="46"/>
    </location>
</feature>
<comment type="similarity">
    <text evidence="1 4">Belongs to the Glu/Leu/Phe/Val dehydrogenases family.</text>
</comment>
<sequence>MASAPKEGPANKLLEQVIRTPGRQPSPQPTHLSVPGSGTTTPRILHEKGSGYVAPKFEGKEQQMEMVMDQVEDKGFIPPEFVESETKWFYNELGIDDMYFSTETVEAYETTLVNCDGSDANQTPRIVNHIHSLYAAKVAAYARDDKQLEIRLDKEAEDHAVYIDTSKPGISSVEGPKYEQRIDEKYLNGSMGCNSYRVETFRSSSNLPGGQSQQLRCYFVYQCDFANPNPGEKETQVDKIGEKRFLQKATTNTKEIYGSVLQSAVARTGPVIEYFEIEGSREKRLVLAYKQGSAMGIFSALSDLYHYYGLTSSRKYQFSNGYTVMSLYLRPASQTNTANQRFPPIEASIHQIIKEISLLYCIPQNKFQAHFASGRLSLQETIYAHCVWVFVGHFLNRLGSEYATLLSVLDTSNSVHAELLSKLKRRLRTETFTSDYILEIIHQYPDLIHSLYLAFANTHYVQTRGEHDDFLPTLSYLRLQIDKVLSDEELSDMINKTVVNEHHGMVMTAFRIFNHSVLKTNFYTPTKVALSFRFDPVFLPPEEYAQPLYGMFLVISSEFRGFHLRFRDIARGGIRIVKSRSREAYAINARSLFDENYNLANTQQRKNKDIPEGGSKGVILLDFRHQDKSRIAFEKYIDSIMDLLLPPSSPGIKDPIVDLHGKQEILFMGPDENTADLVDWATEHARVRGAPWWKSFFTGKSPKLGGIPHDAYGMTTLSVREYVLGIYRKLNLDPSKVRKLQTGGPDGDLGSNEIILGNEQYTAVVDGAGVLVDPNGIDREELVRLAKKRVMISQFDTSKLSPDGYRVLVEENNVRLPSGEIVHNGMIFRNTFHLRGTVQFDLFVPCGGRPESIDLSTAAKLIDGGKCKIPYIVEGANLFITQDAKLRLEKAGCILYKDASANKGGVTSSSLEVLASLSFDDEGFIQNMCIRPDGTAPDFYNDYVKQVQQTIKTNAALEFEAIWREHQATDEPRSILSDKLSMAITKLDEELQETELWDNINLRKSVLSDALPSLLLEKIGLDTILERVPENYLRSIFGSYLASRFVYEHGISASQFAFFAFMNKRMKMAGAQ</sequence>
<dbReference type="PIRSF" id="PIRSF000184">
    <property type="entry name" value="GDH_NAD"/>
    <property type="match status" value="1"/>
</dbReference>
<keyword evidence="2 4" id="KW-0560">Oxidoreductase</keyword>
<dbReference type="InterPro" id="IPR046346">
    <property type="entry name" value="Aminoacid_DH-like_N_sf"/>
</dbReference>
<evidence type="ECO:0000313" key="7">
    <source>
        <dbReference type="EMBL" id="KAF2457367.1"/>
    </source>
</evidence>
<protein>
    <recommendedName>
        <fullName evidence="4">NAD-specific glutamate dehydrogenase</fullName>
        <ecNumber evidence="4">1.4.1.2</ecNumber>
    </recommendedName>
</protein>
<dbReference type="InterPro" id="IPR016210">
    <property type="entry name" value="NAD-GDH_euk"/>
</dbReference>
<dbReference type="OrthoDB" id="184415at2759"/>
<evidence type="ECO:0000256" key="3">
    <source>
        <dbReference type="ARBA" id="ARBA00023027"/>
    </source>
</evidence>
<dbReference type="Pfam" id="PF23152">
    <property type="entry name" value="GDH_2nd"/>
    <property type="match status" value="1"/>
</dbReference>
<evidence type="ECO:0000256" key="4">
    <source>
        <dbReference type="PIRNR" id="PIRNR000184"/>
    </source>
</evidence>
<dbReference type="PANTHER" id="PTHR11606:SF24">
    <property type="entry name" value="NAD-SPECIFIC GLUTAMATE DEHYDROGENASE"/>
    <property type="match status" value="1"/>
</dbReference>